<evidence type="ECO:0000313" key="2">
    <source>
        <dbReference type="Proteomes" id="UP000238479"/>
    </source>
</evidence>
<dbReference type="EMBL" id="PDCK01000039">
    <property type="protein sequence ID" value="PRQ60617.1"/>
    <property type="molecule type" value="Genomic_DNA"/>
</dbReference>
<sequence length="114" mass="11006">MISPSLAATSTSTVSPFGFSTTIDSPGSTSTGTASAAFVSFFSSSSGFERSTKGASSLLLSSDPLLSFLSSSAVVSALAATVSSALTGSSTGAASGLVSVNSLGLLAQPPMVID</sequence>
<keyword evidence="2" id="KW-1185">Reference proteome</keyword>
<evidence type="ECO:0000313" key="1">
    <source>
        <dbReference type="EMBL" id="PRQ60617.1"/>
    </source>
</evidence>
<dbReference type="AlphaFoldDB" id="A0A2P6SPL3"/>
<reference evidence="1 2" key="1">
    <citation type="journal article" date="2018" name="Nat. Genet.">
        <title>The Rosa genome provides new insights in the design of modern roses.</title>
        <authorList>
            <person name="Bendahmane M."/>
        </authorList>
    </citation>
    <scope>NUCLEOTIDE SEQUENCE [LARGE SCALE GENOMIC DNA]</scope>
    <source>
        <strain evidence="2">cv. Old Blush</strain>
    </source>
</reference>
<comment type="caution">
    <text evidence="1">The sequence shown here is derived from an EMBL/GenBank/DDBJ whole genome shotgun (WGS) entry which is preliminary data.</text>
</comment>
<dbReference type="Gramene" id="PRQ60617">
    <property type="protein sequence ID" value="PRQ60617"/>
    <property type="gene ID" value="RchiOBHm_Chr1g0383231"/>
</dbReference>
<gene>
    <name evidence="1" type="ORF">RchiOBHm_Chr1g0383231</name>
</gene>
<accession>A0A2P6SPL3</accession>
<dbReference type="Proteomes" id="UP000238479">
    <property type="component" value="Chromosome 1"/>
</dbReference>
<protein>
    <submittedName>
        <fullName evidence="1">Uncharacterized protein</fullName>
    </submittedName>
</protein>
<proteinExistence type="predicted"/>
<name>A0A2P6SPL3_ROSCH</name>
<organism evidence="1 2">
    <name type="scientific">Rosa chinensis</name>
    <name type="common">China rose</name>
    <dbReference type="NCBI Taxonomy" id="74649"/>
    <lineage>
        <taxon>Eukaryota</taxon>
        <taxon>Viridiplantae</taxon>
        <taxon>Streptophyta</taxon>
        <taxon>Embryophyta</taxon>
        <taxon>Tracheophyta</taxon>
        <taxon>Spermatophyta</taxon>
        <taxon>Magnoliopsida</taxon>
        <taxon>eudicotyledons</taxon>
        <taxon>Gunneridae</taxon>
        <taxon>Pentapetalae</taxon>
        <taxon>rosids</taxon>
        <taxon>fabids</taxon>
        <taxon>Rosales</taxon>
        <taxon>Rosaceae</taxon>
        <taxon>Rosoideae</taxon>
        <taxon>Rosoideae incertae sedis</taxon>
        <taxon>Rosa</taxon>
    </lineage>
</organism>